<dbReference type="SUPFAM" id="SSF53335">
    <property type="entry name" value="S-adenosyl-L-methionine-dependent methyltransferases"/>
    <property type="match status" value="1"/>
</dbReference>
<dbReference type="EMBL" id="VJMJ01000087">
    <property type="protein sequence ID" value="KAF0736881.1"/>
    <property type="molecule type" value="Genomic_DNA"/>
</dbReference>
<keyword evidence="3" id="KW-1185">Reference proteome</keyword>
<dbReference type="Pfam" id="PF10294">
    <property type="entry name" value="Methyltransf_16"/>
    <property type="match status" value="1"/>
</dbReference>
<proteinExistence type="predicted"/>
<comment type="caution">
    <text evidence="2">The sequence shown here is derived from an EMBL/GenBank/DDBJ whole genome shotgun (WGS) entry which is preliminary data.</text>
</comment>
<dbReference type="PANTHER" id="PTHR14614">
    <property type="entry name" value="HEPATOCELLULAR CARCINOMA-ASSOCIATED ANTIGEN"/>
    <property type="match status" value="1"/>
</dbReference>
<evidence type="ECO:0008006" key="4">
    <source>
        <dbReference type="Google" id="ProtNLM"/>
    </source>
</evidence>
<dbReference type="InterPro" id="IPR019410">
    <property type="entry name" value="Methyltransf_16"/>
</dbReference>
<evidence type="ECO:0000313" key="2">
    <source>
        <dbReference type="EMBL" id="KAF0736881.1"/>
    </source>
</evidence>
<dbReference type="SUPFAM" id="SSF101447">
    <property type="entry name" value="Formin homology 2 domain (FH2 domain)"/>
    <property type="match status" value="1"/>
</dbReference>
<reference evidence="2 3" key="1">
    <citation type="submission" date="2019-07" db="EMBL/GenBank/DDBJ databases">
        <title>Genomics analysis of Aphanomyces spp. identifies a new class of oomycete effector associated with host adaptation.</title>
        <authorList>
            <person name="Gaulin E."/>
        </authorList>
    </citation>
    <scope>NUCLEOTIDE SEQUENCE [LARGE SCALE GENOMIC DNA]</scope>
    <source>
        <strain evidence="2 3">ATCC 201684</strain>
    </source>
</reference>
<feature type="region of interest" description="Disordered" evidence="1">
    <location>
        <begin position="1"/>
        <end position="57"/>
    </location>
</feature>
<evidence type="ECO:0000313" key="3">
    <source>
        <dbReference type="Proteomes" id="UP000481153"/>
    </source>
</evidence>
<dbReference type="AlphaFoldDB" id="A0A6G0X9Y5"/>
<protein>
    <recommendedName>
        <fullName evidence="4">Methyltransferase domain-containing protein</fullName>
    </recommendedName>
</protein>
<feature type="compositionally biased region" description="Pro residues" evidence="1">
    <location>
        <begin position="1"/>
        <end position="20"/>
    </location>
</feature>
<accession>A0A6G0X9Y5</accession>
<name>A0A6G0X9Y5_9STRA</name>
<evidence type="ECO:0000256" key="1">
    <source>
        <dbReference type="SAM" id="MobiDB-lite"/>
    </source>
</evidence>
<dbReference type="PANTHER" id="PTHR14614:SF109">
    <property type="entry name" value="RIBOSOMAL LYSINE N-METHYLTRANSFERASE 5"/>
    <property type="match status" value="1"/>
</dbReference>
<gene>
    <name evidence="2" type="ORF">Ae201684_007035</name>
</gene>
<dbReference type="Proteomes" id="UP000481153">
    <property type="component" value="Unassembled WGS sequence"/>
</dbReference>
<organism evidence="2 3">
    <name type="scientific">Aphanomyces euteiches</name>
    <dbReference type="NCBI Taxonomy" id="100861"/>
    <lineage>
        <taxon>Eukaryota</taxon>
        <taxon>Sar</taxon>
        <taxon>Stramenopiles</taxon>
        <taxon>Oomycota</taxon>
        <taxon>Saprolegniomycetes</taxon>
        <taxon>Saprolegniales</taxon>
        <taxon>Verrucalvaceae</taxon>
        <taxon>Aphanomyces</taxon>
    </lineage>
</organism>
<dbReference type="CDD" id="cd02440">
    <property type="entry name" value="AdoMet_MTases"/>
    <property type="match status" value="1"/>
</dbReference>
<sequence>MSSNSQPPPLPPPPPPPPPRSVRFAYSDEVIPPSPSSNSEEQRSERPHLPATLPRESGNGLLGLKLRSFGSLMIAQNYERMQGTGSAVWQAAEAMLQMVKLPAYMSMLHGRMVLELGAGTGINSLAAAMLNSNVVATDGDPDALALIQENIKANQFQLPKPVSVRPLVWGNQEQIQALKTEFGLFDVILGSDILFEAIEGQLLVTIYELCAMQGVVILTHTPREPSRENMLLKSFSTYFTMNESIVSGTNVVCTVLTRKVRYY</sequence>
<dbReference type="Gene3D" id="3.40.50.150">
    <property type="entry name" value="Vaccinia Virus protein VP39"/>
    <property type="match status" value="1"/>
</dbReference>
<dbReference type="VEuPathDB" id="FungiDB:AeMF1_017818"/>
<dbReference type="InterPro" id="IPR029063">
    <property type="entry name" value="SAM-dependent_MTases_sf"/>
</dbReference>